<reference evidence="2" key="1">
    <citation type="journal article" date="2004" name="Nature">
        <title>Genome duplication in the teleost fish Tetraodon nigroviridis reveals the early vertebrate proto-karyotype.</title>
        <authorList>
            <person name="Jaillon O."/>
            <person name="Aury J.-M."/>
            <person name="Brunet F."/>
            <person name="Petit J.-L."/>
            <person name="Stange-Thomann N."/>
            <person name="Mauceli E."/>
            <person name="Bouneau L."/>
            <person name="Fischer C."/>
            <person name="Ozouf-Costaz C."/>
            <person name="Bernot A."/>
            <person name="Nicaud S."/>
            <person name="Jaffe D."/>
            <person name="Fisher S."/>
            <person name="Lutfalla G."/>
            <person name="Dossat C."/>
            <person name="Segurens B."/>
            <person name="Dasilva C."/>
            <person name="Salanoubat M."/>
            <person name="Levy M."/>
            <person name="Boudet N."/>
            <person name="Castellano S."/>
            <person name="Anthouard V."/>
            <person name="Jubin C."/>
            <person name="Castelli V."/>
            <person name="Katinka M."/>
            <person name="Vacherie B."/>
            <person name="Biemont C."/>
            <person name="Skalli Z."/>
            <person name="Cattolico L."/>
            <person name="Poulain J."/>
            <person name="De Berardinis V."/>
            <person name="Cruaud C."/>
            <person name="Duprat S."/>
            <person name="Brottier P."/>
            <person name="Coutanceau J.-P."/>
            <person name="Gouzy J."/>
            <person name="Parra G."/>
            <person name="Lardier G."/>
            <person name="Chapple C."/>
            <person name="McKernan K.J."/>
            <person name="McEwan P."/>
            <person name="Bosak S."/>
            <person name="Kellis M."/>
            <person name="Volff J.-N."/>
            <person name="Guigo R."/>
            <person name="Zody M.C."/>
            <person name="Mesirov J."/>
            <person name="Lindblad-Toh K."/>
            <person name="Birren B."/>
            <person name="Nusbaum C."/>
            <person name="Kahn D."/>
            <person name="Robinson-Rechavi M."/>
            <person name="Laudet V."/>
            <person name="Schachter V."/>
            <person name="Quetier F."/>
            <person name="Saurin W."/>
            <person name="Scarpelli C."/>
            <person name="Wincker P."/>
            <person name="Lander E.S."/>
            <person name="Weissenbach J."/>
            <person name="Roest Crollius H."/>
        </authorList>
    </citation>
    <scope>NUCLEOTIDE SEQUENCE [LARGE SCALE GENOMIC DNA]</scope>
</reference>
<name>Q4RAM7_TETNG</name>
<accession>Q4RAM7</accession>
<dbReference type="AlphaFoldDB" id="Q4RAM7"/>
<organism evidence="2">
    <name type="scientific">Tetraodon nigroviridis</name>
    <name type="common">Spotted green pufferfish</name>
    <name type="synonym">Chelonodon nigroviridis</name>
    <dbReference type="NCBI Taxonomy" id="99883"/>
    <lineage>
        <taxon>Eukaryota</taxon>
        <taxon>Metazoa</taxon>
        <taxon>Chordata</taxon>
        <taxon>Craniata</taxon>
        <taxon>Vertebrata</taxon>
        <taxon>Euteleostomi</taxon>
        <taxon>Actinopterygii</taxon>
        <taxon>Neopterygii</taxon>
        <taxon>Teleostei</taxon>
        <taxon>Neoteleostei</taxon>
        <taxon>Acanthomorphata</taxon>
        <taxon>Eupercaria</taxon>
        <taxon>Tetraodontiformes</taxon>
        <taxon>Tetradontoidea</taxon>
        <taxon>Tetraodontidae</taxon>
        <taxon>Tetraodon</taxon>
    </lineage>
</organism>
<sequence length="174" mass="19567">QAANGGGAFSDYSSSVPSTPQHKSARDAHRDHRCLQHAHAHPQAVKAPLEYFHSKYATADAKQHPLALLEAMLRTLSSRERQDAQKCIQATCPVSNAGKKKGVHRAPWAKEKPIRVLKIEPISKISTVGTLFVSIFFFPNWMKLHMGSIFHYAFWGSLFKSLNCPRFFFPSYIC</sequence>
<protein>
    <submittedName>
        <fullName evidence="2">(spotted green pufferfish) hypothetical protein</fullName>
    </submittedName>
</protein>
<gene>
    <name evidence="2" type="ORF">GSTENG00037179001</name>
</gene>
<dbReference type="EMBL" id="CAAE01023318">
    <property type="protein sequence ID" value="CAG14556.1"/>
    <property type="molecule type" value="Genomic_DNA"/>
</dbReference>
<feature type="non-terminal residue" evidence="2">
    <location>
        <position position="1"/>
    </location>
</feature>
<proteinExistence type="predicted"/>
<dbReference type="KEGG" id="tng:GSTEN00037179G001"/>
<reference evidence="2" key="2">
    <citation type="submission" date="2004-02" db="EMBL/GenBank/DDBJ databases">
        <authorList>
            <consortium name="Genoscope"/>
            <consortium name="Whitehead Institute Centre for Genome Research"/>
        </authorList>
    </citation>
    <scope>NUCLEOTIDE SEQUENCE</scope>
</reference>
<evidence type="ECO:0000256" key="1">
    <source>
        <dbReference type="SAM" id="MobiDB-lite"/>
    </source>
</evidence>
<feature type="region of interest" description="Disordered" evidence="1">
    <location>
        <begin position="1"/>
        <end position="39"/>
    </location>
</feature>
<feature type="compositionally biased region" description="Basic and acidic residues" evidence="1">
    <location>
        <begin position="24"/>
        <end position="34"/>
    </location>
</feature>
<comment type="caution">
    <text evidence="2">The sequence shown here is derived from an EMBL/GenBank/DDBJ whole genome shotgun (WGS) entry which is preliminary data.</text>
</comment>
<feature type="compositionally biased region" description="Polar residues" evidence="1">
    <location>
        <begin position="11"/>
        <end position="22"/>
    </location>
</feature>
<evidence type="ECO:0000313" key="2">
    <source>
        <dbReference type="EMBL" id="CAG14556.1"/>
    </source>
</evidence>